<organism evidence="2 3">
    <name type="scientific">Aromia moschata</name>
    <dbReference type="NCBI Taxonomy" id="1265417"/>
    <lineage>
        <taxon>Eukaryota</taxon>
        <taxon>Metazoa</taxon>
        <taxon>Ecdysozoa</taxon>
        <taxon>Arthropoda</taxon>
        <taxon>Hexapoda</taxon>
        <taxon>Insecta</taxon>
        <taxon>Pterygota</taxon>
        <taxon>Neoptera</taxon>
        <taxon>Endopterygota</taxon>
        <taxon>Coleoptera</taxon>
        <taxon>Polyphaga</taxon>
        <taxon>Cucujiformia</taxon>
        <taxon>Chrysomeloidea</taxon>
        <taxon>Cerambycidae</taxon>
        <taxon>Cerambycinae</taxon>
        <taxon>Callichromatini</taxon>
        <taxon>Aromia</taxon>
    </lineage>
</organism>
<evidence type="ECO:0000313" key="3">
    <source>
        <dbReference type="Proteomes" id="UP001162162"/>
    </source>
</evidence>
<feature type="region of interest" description="Disordered" evidence="1">
    <location>
        <begin position="1020"/>
        <end position="1045"/>
    </location>
</feature>
<keyword evidence="3" id="KW-1185">Reference proteome</keyword>
<feature type="region of interest" description="Disordered" evidence="1">
    <location>
        <begin position="1"/>
        <end position="122"/>
    </location>
</feature>
<gene>
    <name evidence="2" type="ORF">NQ318_020570</name>
</gene>
<feature type="region of interest" description="Disordered" evidence="1">
    <location>
        <begin position="149"/>
        <end position="218"/>
    </location>
</feature>
<feature type="compositionally biased region" description="Polar residues" evidence="1">
    <location>
        <begin position="170"/>
        <end position="188"/>
    </location>
</feature>
<proteinExistence type="predicted"/>
<name>A0AAV8Z1P7_9CUCU</name>
<feature type="compositionally biased region" description="Basic and acidic residues" evidence="1">
    <location>
        <begin position="1"/>
        <end position="10"/>
    </location>
</feature>
<comment type="caution">
    <text evidence="2">The sequence shown here is derived from an EMBL/GenBank/DDBJ whole genome shotgun (WGS) entry which is preliminary data.</text>
</comment>
<feature type="compositionally biased region" description="Polar residues" evidence="1">
    <location>
        <begin position="1020"/>
        <end position="1029"/>
    </location>
</feature>
<accession>A0AAV8Z1P7</accession>
<dbReference type="EMBL" id="JAPWTK010000022">
    <property type="protein sequence ID" value="KAJ8957531.1"/>
    <property type="molecule type" value="Genomic_DNA"/>
</dbReference>
<dbReference type="Proteomes" id="UP001162162">
    <property type="component" value="Unassembled WGS sequence"/>
</dbReference>
<sequence length="1082" mass="121815">MPLEQEKSPKSAEQNENNINIERNLETIPVGIDEVDETRKQAPQVKKREKRPEGTPEREETFERSSLHGSGIKRDKDGIPQEIPTHMLNAATKTTPRLLREKGKAPSPPEEGKTKDNSVKPNFDEIQLLDENASCSKLNKTDDSMENLELEMQSNEEVKDYNSDSDVETDNQSSVNTIELNPSEITIHQTEDEERQNRRTASTGDLSKMQRTHKISTGTLERAQSLDITDTGIPSLSKKRKGGRLEDAYDMQSDEDLFGNVLISKEPRLSLILDGLNTFQRNRLKKSTEWGNLEDAILKLNQEDESITSVEEHRSLDSIQFHIGEKSPEFDALVNKIKEIKRESLEIEAPVQIVKTDSEKNEKKVKNQIWPTFETEQIQTSNGSVHVFQGNKEGKTDVEFNERKWTEPTSTYEKRQQIPMAAERILRPPSPTEEIISEVVTDKIPPRTEDVTSSVLVTQSAPADKRQMKPSTFYDLPTPEYREDAKIAFSKIDLTPNKVPERVNHRQRVPDDSFVTPLPAVEKIGNVPEPDVKLKEDWNISVAENIMNTSPPPSLEIDEELVEDSVKVEEVRPKPAAHSSTTVVNRSEEVLSKIPLLNSMVKSQKEEAMKKPVLSTNSTDETKTVVTYKTRPFQPNLLDVTQNFLYTEQLNSGQDDYAYSLKPYDTNISDDIKVSRHTHEGLERQKSDVVPISDDAKSEDSMRHISNINVTNVANGDSELHSLELSINEPSELYTTALDTTVTTEREVKGNSKVTISTPDLIKNVTLAEAITTVNNDVTVGKSPGDVAVDKSTDSDGSKGNSTLTYITEIQVTPNSSANSNISEIEIISNVQTDSDKRNLDSEFENYVKSFESKLEHFENIRDFDKNIEEFMEEEPKSILINEKVDEKELHKIQEIAEEQLKKLPEMRFTTASYESSSRIPEKRNSQIELLRSNFEKAPPKPNKPDVPIKSRIPIATTTKTPPMSPERRDSRNLDMENDKAILELMSSSVTSTPYTTSKYQIKPPSKNVTVTSIRSNSKIPSGLPTLSSGRPPIAPRKVESSDGNVVQVSTNGNYESSFKQWVFNPSNVTNVVVTESKQDKS</sequence>
<evidence type="ECO:0000256" key="1">
    <source>
        <dbReference type="SAM" id="MobiDB-lite"/>
    </source>
</evidence>
<feature type="compositionally biased region" description="Low complexity" evidence="1">
    <location>
        <begin position="15"/>
        <end position="28"/>
    </location>
</feature>
<feature type="compositionally biased region" description="Basic and acidic residues" evidence="1">
    <location>
        <begin position="50"/>
        <end position="79"/>
    </location>
</feature>
<reference evidence="2" key="1">
    <citation type="journal article" date="2023" name="Insect Mol. Biol.">
        <title>Genome sequencing provides insights into the evolution of gene families encoding plant cell wall-degrading enzymes in longhorned beetles.</title>
        <authorList>
            <person name="Shin N.R."/>
            <person name="Okamura Y."/>
            <person name="Kirsch R."/>
            <person name="Pauchet Y."/>
        </authorList>
    </citation>
    <scope>NUCLEOTIDE SEQUENCE</scope>
    <source>
        <strain evidence="2">AMC_N1</strain>
    </source>
</reference>
<dbReference type="AlphaFoldDB" id="A0AAV8Z1P7"/>
<protein>
    <submittedName>
        <fullName evidence="2">Uncharacterized protein</fullName>
    </submittedName>
</protein>
<evidence type="ECO:0000313" key="2">
    <source>
        <dbReference type="EMBL" id="KAJ8957531.1"/>
    </source>
</evidence>
<feature type="compositionally biased region" description="Basic and acidic residues" evidence="1">
    <location>
        <begin position="98"/>
        <end position="118"/>
    </location>
</feature>